<feature type="active site" description="Proton acceptor" evidence="14 15">
    <location>
        <position position="184"/>
    </location>
</feature>
<feature type="binding site" evidence="14">
    <location>
        <position position="101"/>
    </location>
    <ligand>
        <name>sn-glycerol 3-phosphate</name>
        <dbReference type="ChEBI" id="CHEBI:57597"/>
    </ligand>
</feature>
<evidence type="ECO:0000256" key="7">
    <source>
        <dbReference type="ARBA" id="ARBA00023098"/>
    </source>
</evidence>
<feature type="binding site" evidence="14">
    <location>
        <position position="184"/>
    </location>
    <ligand>
        <name>sn-glycerol 3-phosphate</name>
        <dbReference type="ChEBI" id="CHEBI:57597"/>
    </ligand>
</feature>
<dbReference type="InterPro" id="IPR011128">
    <property type="entry name" value="G3P_DH_NAD-dep_N"/>
</dbReference>
<evidence type="ECO:0000256" key="11">
    <source>
        <dbReference type="ARBA" id="ARBA00066687"/>
    </source>
</evidence>
<dbReference type="EC" id="1.1.1.94" evidence="11 14"/>
<feature type="binding site" evidence="16">
    <location>
        <position position="101"/>
    </location>
    <ligand>
        <name>substrate</name>
    </ligand>
</feature>
<feature type="binding site" evidence="14">
    <location>
        <position position="133"/>
    </location>
    <ligand>
        <name>NADPH</name>
        <dbReference type="ChEBI" id="CHEBI:57783"/>
    </ligand>
</feature>
<comment type="function">
    <text evidence="14">Catalyzes the reduction of the glycolytic intermediate dihydroxyacetone phosphate (DHAP) to sn-glycerol 3-phosphate (G3P), the key precursor for phospholipid synthesis.</text>
</comment>
<evidence type="ECO:0000313" key="22">
    <source>
        <dbReference type="Proteomes" id="UP000183974"/>
    </source>
</evidence>
<comment type="catalytic activity">
    <reaction evidence="14">
        <text>sn-glycerol 3-phosphate + NAD(+) = dihydroxyacetone phosphate + NADH + H(+)</text>
        <dbReference type="Rhea" id="RHEA:11092"/>
        <dbReference type="ChEBI" id="CHEBI:15378"/>
        <dbReference type="ChEBI" id="CHEBI:57540"/>
        <dbReference type="ChEBI" id="CHEBI:57597"/>
        <dbReference type="ChEBI" id="CHEBI:57642"/>
        <dbReference type="ChEBI" id="CHEBI:57945"/>
        <dbReference type="EC" id="1.1.1.94"/>
    </reaction>
</comment>
<comment type="similarity">
    <text evidence="1 14 18">Belongs to the NAD-dependent glycerol-3-phosphate dehydrogenase family.</text>
</comment>
<dbReference type="GO" id="GO:0141153">
    <property type="term" value="F:glycerol-3-phosphate dehydrogenase (NADP+) activity"/>
    <property type="evidence" value="ECO:0007669"/>
    <property type="project" value="RHEA"/>
</dbReference>
<dbReference type="Proteomes" id="UP000183974">
    <property type="component" value="Unassembled WGS sequence"/>
</dbReference>
<dbReference type="PROSITE" id="PS00957">
    <property type="entry name" value="NAD_G3PDH"/>
    <property type="match status" value="1"/>
</dbReference>
<feature type="domain" description="Glycerol-3-phosphate dehydrogenase NAD-dependent N-terminal" evidence="19">
    <location>
        <begin position="2"/>
        <end position="152"/>
    </location>
</feature>
<evidence type="ECO:0000256" key="1">
    <source>
        <dbReference type="ARBA" id="ARBA00011009"/>
    </source>
</evidence>
<dbReference type="Gene3D" id="1.10.1040.10">
    <property type="entry name" value="N-(1-d-carboxylethyl)-l-norvaline Dehydrogenase, domain 2"/>
    <property type="match status" value="1"/>
</dbReference>
<dbReference type="GO" id="GO:0008654">
    <property type="term" value="P:phospholipid biosynthetic process"/>
    <property type="evidence" value="ECO:0007669"/>
    <property type="project" value="UniProtKB-KW"/>
</dbReference>
<accession>A0A1M7E4U7</accession>
<feature type="binding site" evidence="17">
    <location>
        <position position="248"/>
    </location>
    <ligand>
        <name>NAD(+)</name>
        <dbReference type="ChEBI" id="CHEBI:57540"/>
    </ligand>
</feature>
<feature type="binding site" evidence="14">
    <location>
        <position position="249"/>
    </location>
    <ligand>
        <name>sn-glycerol 3-phosphate</name>
        <dbReference type="ChEBI" id="CHEBI:57597"/>
    </ligand>
</feature>
<gene>
    <name evidence="14" type="primary">gpsA</name>
    <name evidence="21" type="ORF">SAMN05444398_106192</name>
</gene>
<evidence type="ECO:0000256" key="2">
    <source>
        <dbReference type="ARBA" id="ARBA00022516"/>
    </source>
</evidence>
<evidence type="ECO:0000256" key="8">
    <source>
        <dbReference type="ARBA" id="ARBA00023209"/>
    </source>
</evidence>
<dbReference type="SUPFAM" id="SSF48179">
    <property type="entry name" value="6-phosphogluconate dehydrogenase C-terminal domain-like"/>
    <property type="match status" value="1"/>
</dbReference>
<evidence type="ECO:0000256" key="13">
    <source>
        <dbReference type="ARBA" id="ARBA00080511"/>
    </source>
</evidence>
<evidence type="ECO:0000256" key="18">
    <source>
        <dbReference type="RuleBase" id="RU000437"/>
    </source>
</evidence>
<dbReference type="RefSeq" id="WP_073035109.1">
    <property type="nucleotide sequence ID" value="NZ_BMLR01000006.1"/>
</dbReference>
<dbReference type="UniPathway" id="UPA00940"/>
<feature type="binding site" evidence="17">
    <location>
        <position position="133"/>
    </location>
    <ligand>
        <name>NAD(+)</name>
        <dbReference type="ChEBI" id="CHEBI:57540"/>
    </ligand>
</feature>
<dbReference type="OrthoDB" id="9812273at2"/>
<dbReference type="GO" id="GO:0005975">
    <property type="term" value="P:carbohydrate metabolic process"/>
    <property type="evidence" value="ECO:0007669"/>
    <property type="project" value="InterPro"/>
</dbReference>
<dbReference type="SUPFAM" id="SSF51735">
    <property type="entry name" value="NAD(P)-binding Rossmann-fold domains"/>
    <property type="match status" value="1"/>
</dbReference>
<comment type="catalytic activity">
    <reaction evidence="10">
        <text>sn-glycerol 3-phosphate + NADP(+) = dihydroxyacetone phosphate + NADPH + H(+)</text>
        <dbReference type="Rhea" id="RHEA:11096"/>
        <dbReference type="ChEBI" id="CHEBI:15378"/>
        <dbReference type="ChEBI" id="CHEBI:57597"/>
        <dbReference type="ChEBI" id="CHEBI:57642"/>
        <dbReference type="ChEBI" id="CHEBI:57783"/>
        <dbReference type="ChEBI" id="CHEBI:58349"/>
        <dbReference type="EC" id="1.1.1.94"/>
    </reaction>
    <physiologicalReaction direction="right-to-left" evidence="10">
        <dbReference type="Rhea" id="RHEA:11098"/>
    </physiologicalReaction>
</comment>
<evidence type="ECO:0000256" key="17">
    <source>
        <dbReference type="PIRSR" id="PIRSR000114-3"/>
    </source>
</evidence>
<comment type="subcellular location">
    <subcellularLocation>
        <location evidence="14">Cytoplasm</location>
    </subcellularLocation>
</comment>
<keyword evidence="4 14" id="KW-0521">NADP</keyword>
<keyword evidence="7 14" id="KW-0443">Lipid metabolism</keyword>
<keyword evidence="6 14" id="KW-0520">NAD</keyword>
<keyword evidence="3 14" id="KW-0547">Nucleotide-binding</keyword>
<dbReference type="InterPro" id="IPR006168">
    <property type="entry name" value="G3P_DH_NAD-dep"/>
</dbReference>
<dbReference type="STRING" id="337701.SAMN05444398_106192"/>
<keyword evidence="5 14" id="KW-0560">Oxidoreductase</keyword>
<evidence type="ECO:0000256" key="15">
    <source>
        <dbReference type="PIRSR" id="PIRSR000114-1"/>
    </source>
</evidence>
<keyword evidence="2 14" id="KW-0444">Lipid biosynthesis</keyword>
<evidence type="ECO:0000256" key="10">
    <source>
        <dbReference type="ARBA" id="ARBA00052716"/>
    </source>
</evidence>
<feature type="binding site" evidence="17">
    <location>
        <begin position="6"/>
        <end position="11"/>
    </location>
    <ligand>
        <name>NAD(+)</name>
        <dbReference type="ChEBI" id="CHEBI:57540"/>
    </ligand>
</feature>
<feature type="binding site" evidence="14">
    <location>
        <position position="129"/>
    </location>
    <ligand>
        <name>sn-glycerol 3-phosphate</name>
        <dbReference type="ChEBI" id="CHEBI:57597"/>
    </ligand>
</feature>
<feature type="binding site" evidence="14">
    <location>
        <position position="269"/>
    </location>
    <ligand>
        <name>NADPH</name>
        <dbReference type="ChEBI" id="CHEBI:57783"/>
    </ligand>
</feature>
<dbReference type="GO" id="GO:0046167">
    <property type="term" value="P:glycerol-3-phosphate biosynthetic process"/>
    <property type="evidence" value="ECO:0007669"/>
    <property type="project" value="UniProtKB-UniRule"/>
</dbReference>
<dbReference type="Pfam" id="PF07479">
    <property type="entry name" value="NAD_Gly3P_dh_C"/>
    <property type="match status" value="1"/>
</dbReference>
<dbReference type="PANTHER" id="PTHR11728:SF1">
    <property type="entry name" value="GLYCEROL-3-PHOSPHATE DEHYDROGENASE [NAD(+)] 2, CHLOROPLASTIC"/>
    <property type="match status" value="1"/>
</dbReference>
<dbReference type="InterPro" id="IPR006109">
    <property type="entry name" value="G3P_DH_NAD-dep_C"/>
</dbReference>
<feature type="binding site" evidence="14">
    <location>
        <position position="248"/>
    </location>
    <ligand>
        <name>sn-glycerol 3-phosphate</name>
        <dbReference type="ChEBI" id="CHEBI:57597"/>
    </ligand>
</feature>
<dbReference type="GO" id="GO:0141152">
    <property type="term" value="F:glycerol-3-phosphate dehydrogenase (NAD+) activity"/>
    <property type="evidence" value="ECO:0007669"/>
    <property type="project" value="RHEA"/>
</dbReference>
<dbReference type="GO" id="GO:0005829">
    <property type="term" value="C:cytosol"/>
    <property type="evidence" value="ECO:0007669"/>
    <property type="project" value="TreeGrafter"/>
</dbReference>
<feature type="binding site" evidence="14">
    <location>
        <position position="131"/>
    </location>
    <ligand>
        <name>sn-glycerol 3-phosphate</name>
        <dbReference type="ChEBI" id="CHEBI:57597"/>
    </ligand>
</feature>
<feature type="binding site" evidence="14">
    <location>
        <position position="10"/>
    </location>
    <ligand>
        <name>NADPH</name>
        <dbReference type="ChEBI" id="CHEBI:57783"/>
    </ligand>
</feature>
<dbReference type="Gene3D" id="3.40.50.720">
    <property type="entry name" value="NAD(P)-binding Rossmann-like Domain"/>
    <property type="match status" value="1"/>
</dbReference>
<comment type="pathway">
    <text evidence="14">Membrane lipid metabolism; glycerophospholipid metabolism.</text>
</comment>
<evidence type="ECO:0000256" key="3">
    <source>
        <dbReference type="ARBA" id="ARBA00022741"/>
    </source>
</evidence>
<evidence type="ECO:0000259" key="20">
    <source>
        <dbReference type="Pfam" id="PF07479"/>
    </source>
</evidence>
<dbReference type="PIRSF" id="PIRSF000114">
    <property type="entry name" value="Glycerol-3-P_dh"/>
    <property type="match status" value="1"/>
</dbReference>
<keyword evidence="14" id="KW-0963">Cytoplasm</keyword>
<feature type="binding site" evidence="14">
    <location>
        <position position="248"/>
    </location>
    <ligand>
        <name>NADPH</name>
        <dbReference type="ChEBI" id="CHEBI:57783"/>
    </ligand>
</feature>
<dbReference type="InterPro" id="IPR008927">
    <property type="entry name" value="6-PGluconate_DH-like_C_sf"/>
</dbReference>
<keyword evidence="22" id="KW-1185">Reference proteome</keyword>
<feature type="binding site" evidence="14">
    <location>
        <position position="247"/>
    </location>
    <ligand>
        <name>sn-glycerol 3-phosphate</name>
        <dbReference type="ChEBI" id="CHEBI:57597"/>
    </ligand>
</feature>
<dbReference type="PANTHER" id="PTHR11728">
    <property type="entry name" value="GLYCEROL-3-PHOSPHATE DEHYDROGENASE"/>
    <property type="match status" value="1"/>
</dbReference>
<organism evidence="21 22">
    <name type="scientific">Roseovarius pacificus</name>
    <dbReference type="NCBI Taxonomy" id="337701"/>
    <lineage>
        <taxon>Bacteria</taxon>
        <taxon>Pseudomonadati</taxon>
        <taxon>Pseudomonadota</taxon>
        <taxon>Alphaproteobacteria</taxon>
        <taxon>Rhodobacterales</taxon>
        <taxon>Roseobacteraceae</taxon>
        <taxon>Roseovarius</taxon>
    </lineage>
</organism>
<dbReference type="PRINTS" id="PR00077">
    <property type="entry name" value="GPDHDRGNASE"/>
</dbReference>
<dbReference type="InterPro" id="IPR013328">
    <property type="entry name" value="6PGD_dom2"/>
</dbReference>
<dbReference type="NCBIfam" id="NF000942">
    <property type="entry name" value="PRK00094.1-4"/>
    <property type="match status" value="1"/>
</dbReference>
<dbReference type="AlphaFoldDB" id="A0A1M7E4U7"/>
<protein>
    <recommendedName>
        <fullName evidence="12 14">Glycerol-3-phosphate dehydrogenase [NAD(P)+]</fullName>
        <ecNumber evidence="11 14">1.1.1.94</ecNumber>
    </recommendedName>
    <alternativeName>
        <fullName evidence="14">NAD(P)(+)-dependent glycerol-3-phosphate dehydrogenase</fullName>
    </alternativeName>
    <alternativeName>
        <fullName evidence="13 14">NAD(P)H-dependent dihydroxyacetone-phosphate reductase</fullName>
    </alternativeName>
</protein>
<feature type="binding site" evidence="14">
    <location>
        <position position="237"/>
    </location>
    <ligand>
        <name>sn-glycerol 3-phosphate</name>
        <dbReference type="ChEBI" id="CHEBI:57597"/>
    </ligand>
</feature>
<comment type="caution">
    <text evidence="14">Lacks conserved residue(s) required for the propagation of feature annotation.</text>
</comment>
<feature type="domain" description="Glycerol-3-phosphate dehydrogenase NAD-dependent C-terminal" evidence="20">
    <location>
        <begin position="173"/>
        <end position="308"/>
    </location>
</feature>
<feature type="binding site" evidence="14">
    <location>
        <position position="101"/>
    </location>
    <ligand>
        <name>NADPH</name>
        <dbReference type="ChEBI" id="CHEBI:57783"/>
    </ligand>
</feature>
<dbReference type="NCBIfam" id="NF000940">
    <property type="entry name" value="PRK00094.1-2"/>
    <property type="match status" value="1"/>
</dbReference>
<evidence type="ECO:0000256" key="4">
    <source>
        <dbReference type="ARBA" id="ARBA00022857"/>
    </source>
</evidence>
<dbReference type="GO" id="GO:0046168">
    <property type="term" value="P:glycerol-3-phosphate catabolic process"/>
    <property type="evidence" value="ECO:0007669"/>
    <property type="project" value="InterPro"/>
</dbReference>
<feature type="binding site" evidence="14">
    <location>
        <position position="29"/>
    </location>
    <ligand>
        <name>NADPH</name>
        <dbReference type="ChEBI" id="CHEBI:57783"/>
    </ligand>
</feature>
<feature type="binding site" evidence="16">
    <location>
        <begin position="248"/>
        <end position="249"/>
    </location>
    <ligand>
        <name>substrate</name>
    </ligand>
</feature>
<evidence type="ECO:0000256" key="6">
    <source>
        <dbReference type="ARBA" id="ARBA00023027"/>
    </source>
</evidence>
<dbReference type="GO" id="GO:0006650">
    <property type="term" value="P:glycerophospholipid metabolic process"/>
    <property type="evidence" value="ECO:0007669"/>
    <property type="project" value="UniProtKB-UniRule"/>
</dbReference>
<proteinExistence type="inferred from homology"/>
<evidence type="ECO:0000256" key="14">
    <source>
        <dbReference type="HAMAP-Rule" id="MF_00394"/>
    </source>
</evidence>
<name>A0A1M7E4U7_9RHOB</name>
<dbReference type="FunFam" id="1.10.1040.10:FF:000001">
    <property type="entry name" value="Glycerol-3-phosphate dehydrogenase [NAD(P)+]"/>
    <property type="match status" value="1"/>
</dbReference>
<evidence type="ECO:0000313" key="21">
    <source>
        <dbReference type="EMBL" id="SHL86720.1"/>
    </source>
</evidence>
<evidence type="ECO:0000256" key="16">
    <source>
        <dbReference type="PIRSR" id="PIRSR000114-2"/>
    </source>
</evidence>
<sequence length="321" mass="33532">MITVLGAGAFGTALAISLAHKGPVRLWARNAGHATEMQKTRRNERRLPGVDLPENITITADLEPVSDQHPTLLAVPMQRLRSVLTDYTDALSGGMLVACCKGMELSTGMGPTQIIGAELPGATPAILTGPSFAADIARGLPTALTLACADETAGESLQQALNTPNLRIYRTTDVTGAELGGALKNVMAIGCGAVIGAGLGDSARAALMTRGFAEMARMATALGARPETLSGLSGFGDLVLTCTSDQSRNYRFGLSLGRNETFDSSVTVEGAATARAVCNRAAKMEIDMPISRAITALISGELQVDQAMDMLLSRPLKEERC</sequence>
<keyword evidence="8 14" id="KW-0594">Phospholipid biosynthesis</keyword>
<reference evidence="21 22" key="1">
    <citation type="submission" date="2016-11" db="EMBL/GenBank/DDBJ databases">
        <authorList>
            <person name="Jaros S."/>
            <person name="Januszkiewicz K."/>
            <person name="Wedrychowicz H."/>
        </authorList>
    </citation>
    <scope>NUCLEOTIDE SEQUENCE [LARGE SCALE GENOMIC DNA]</scope>
    <source>
        <strain evidence="21 22">DSM 29589</strain>
    </source>
</reference>
<evidence type="ECO:0000256" key="9">
    <source>
        <dbReference type="ARBA" id="ARBA00023264"/>
    </source>
</evidence>
<dbReference type="EMBL" id="FRBR01000006">
    <property type="protein sequence ID" value="SHL86720.1"/>
    <property type="molecule type" value="Genomic_DNA"/>
</dbReference>
<dbReference type="Pfam" id="PF01210">
    <property type="entry name" value="NAD_Gly3P_dh_N"/>
    <property type="match status" value="1"/>
</dbReference>
<dbReference type="GO" id="GO:0051287">
    <property type="term" value="F:NAD binding"/>
    <property type="evidence" value="ECO:0007669"/>
    <property type="project" value="InterPro"/>
</dbReference>
<dbReference type="InterPro" id="IPR036291">
    <property type="entry name" value="NAD(P)-bd_dom_sf"/>
</dbReference>
<dbReference type="FunFam" id="3.40.50.720:FF:000019">
    <property type="entry name" value="Glycerol-3-phosphate dehydrogenase [NAD(P)+]"/>
    <property type="match status" value="1"/>
</dbReference>
<keyword evidence="9 14" id="KW-1208">Phospholipid metabolism</keyword>
<evidence type="ECO:0000259" key="19">
    <source>
        <dbReference type="Pfam" id="PF01210"/>
    </source>
</evidence>
<dbReference type="HAMAP" id="MF_00394">
    <property type="entry name" value="NAD_Glyc3P_dehydrog"/>
    <property type="match status" value="1"/>
</dbReference>
<evidence type="ECO:0000256" key="12">
    <source>
        <dbReference type="ARBA" id="ARBA00069372"/>
    </source>
</evidence>
<evidence type="ECO:0000256" key="5">
    <source>
        <dbReference type="ARBA" id="ARBA00023002"/>
    </source>
</evidence>